<proteinExistence type="inferred from homology"/>
<dbReference type="InterPro" id="IPR000120">
    <property type="entry name" value="Amidase"/>
</dbReference>
<feature type="active site" description="Charge relay system" evidence="7">
    <location>
        <position position="156"/>
    </location>
</feature>
<evidence type="ECO:0000259" key="8">
    <source>
        <dbReference type="Pfam" id="PF01425"/>
    </source>
</evidence>
<protein>
    <recommendedName>
        <fullName evidence="7">Glutamyl-tRNA(Gln) amidotransferase subunit A</fullName>
        <shortName evidence="7">Glu-ADT subunit A</shortName>
        <ecNumber evidence="7">6.3.5.7</ecNumber>
    </recommendedName>
</protein>
<keyword evidence="5 7" id="KW-0648">Protein biosynthesis</keyword>
<dbReference type="GO" id="GO:0005524">
    <property type="term" value="F:ATP binding"/>
    <property type="evidence" value="ECO:0007669"/>
    <property type="project" value="UniProtKB-KW"/>
</dbReference>
<evidence type="ECO:0000256" key="2">
    <source>
        <dbReference type="ARBA" id="ARBA00022598"/>
    </source>
</evidence>
<evidence type="ECO:0000256" key="6">
    <source>
        <dbReference type="ARBA" id="ARBA00047407"/>
    </source>
</evidence>
<accession>A0A7V5I059</accession>
<comment type="subunit">
    <text evidence="7">Heterotrimer of A, B and C subunits.</text>
</comment>
<dbReference type="Gene3D" id="3.90.1300.10">
    <property type="entry name" value="Amidase signature (AS) domain"/>
    <property type="match status" value="1"/>
</dbReference>
<dbReference type="SUPFAM" id="SSF75304">
    <property type="entry name" value="Amidase signature (AS) enzymes"/>
    <property type="match status" value="1"/>
</dbReference>
<dbReference type="InterPro" id="IPR004412">
    <property type="entry name" value="GatA"/>
</dbReference>
<name>A0A7V5I059_UNCAE</name>
<dbReference type="InterPro" id="IPR023631">
    <property type="entry name" value="Amidase_dom"/>
</dbReference>
<feature type="domain" description="Amidase" evidence="8">
    <location>
        <begin position="27"/>
        <end position="469"/>
    </location>
</feature>
<reference evidence="9" key="1">
    <citation type="journal article" date="2020" name="mSystems">
        <title>Genome- and Community-Level Interaction Insights into Carbon Utilization and Element Cycling Functions of Hydrothermarchaeota in Hydrothermal Sediment.</title>
        <authorList>
            <person name="Zhou Z."/>
            <person name="Liu Y."/>
            <person name="Xu W."/>
            <person name="Pan J."/>
            <person name="Luo Z.H."/>
            <person name="Li M."/>
        </authorList>
    </citation>
    <scope>NUCLEOTIDE SEQUENCE [LARGE SCALE GENOMIC DNA]</scope>
    <source>
        <strain evidence="9">HyVt-92</strain>
    </source>
</reference>
<evidence type="ECO:0000256" key="5">
    <source>
        <dbReference type="ARBA" id="ARBA00022917"/>
    </source>
</evidence>
<dbReference type="PROSITE" id="PS00571">
    <property type="entry name" value="AMIDASES"/>
    <property type="match status" value="1"/>
</dbReference>
<evidence type="ECO:0000256" key="1">
    <source>
        <dbReference type="ARBA" id="ARBA00008069"/>
    </source>
</evidence>
<evidence type="ECO:0000256" key="3">
    <source>
        <dbReference type="ARBA" id="ARBA00022741"/>
    </source>
</evidence>
<dbReference type="GO" id="GO:0030956">
    <property type="term" value="C:glutamyl-tRNA(Gln) amidotransferase complex"/>
    <property type="evidence" value="ECO:0007669"/>
    <property type="project" value="InterPro"/>
</dbReference>
<sequence length="488" mass="54062">MEEHIIELPAHKLVKLLIRKEISAEEIIISHFKRIEEVEEKIKAFISLNKEEALNEAKMWDKKIAEGREIPPLCGIPVAIKDNICIRNGKTTCASRILENFFPPYSATVVEKLKEAGCIIIGKTNMDEFAMGSSTENSSFYITRNPWNIETIPGGSSGGSAAAVASGEATFALGSDTGGSIRQPAALCGIVGMKPTYGRVSRYGLVAFASSLDQIGPLTKDVTDCAILLKVISGKDGRDSTSVDIPVPNYLEHLIPDLNGIKIGLPKEYFVEGTEKEVRESVLQAAKVMEDLGARVEETSLPHTEYAVATYYLIATAEASSNLARYDGVKYGYRTREKTNMIDMYKKTRREGFGDEVKRRIMLGTYVLSKGYYENYYGKALRVRTLIKQDFEKAFEKYDVLLTPTSPTVAFRVGEKIDDPLKMYLSDIFTISANLAGIPGISIPCGFGKNGLPVGLQILGRPFDEGTILRVAYAYEQSTEWRKRKPRI</sequence>
<keyword evidence="4 7" id="KW-0067">ATP-binding</keyword>
<dbReference type="EC" id="6.3.5.7" evidence="7"/>
<dbReference type="PANTHER" id="PTHR11895">
    <property type="entry name" value="TRANSAMIDASE"/>
    <property type="match status" value="1"/>
</dbReference>
<dbReference type="InterPro" id="IPR020556">
    <property type="entry name" value="Amidase_CS"/>
</dbReference>
<evidence type="ECO:0000256" key="4">
    <source>
        <dbReference type="ARBA" id="ARBA00022840"/>
    </source>
</evidence>
<feature type="active site" description="Charge relay system" evidence="7">
    <location>
        <position position="81"/>
    </location>
</feature>
<dbReference type="Pfam" id="PF01425">
    <property type="entry name" value="Amidase"/>
    <property type="match status" value="1"/>
</dbReference>
<comment type="catalytic activity">
    <reaction evidence="6 7">
        <text>L-glutamyl-tRNA(Gln) + L-glutamine + ATP + H2O = L-glutaminyl-tRNA(Gln) + L-glutamate + ADP + phosphate + H(+)</text>
        <dbReference type="Rhea" id="RHEA:17521"/>
        <dbReference type="Rhea" id="RHEA-COMP:9681"/>
        <dbReference type="Rhea" id="RHEA-COMP:9684"/>
        <dbReference type="ChEBI" id="CHEBI:15377"/>
        <dbReference type="ChEBI" id="CHEBI:15378"/>
        <dbReference type="ChEBI" id="CHEBI:29985"/>
        <dbReference type="ChEBI" id="CHEBI:30616"/>
        <dbReference type="ChEBI" id="CHEBI:43474"/>
        <dbReference type="ChEBI" id="CHEBI:58359"/>
        <dbReference type="ChEBI" id="CHEBI:78520"/>
        <dbReference type="ChEBI" id="CHEBI:78521"/>
        <dbReference type="ChEBI" id="CHEBI:456216"/>
        <dbReference type="EC" id="6.3.5.7"/>
    </reaction>
</comment>
<dbReference type="NCBIfam" id="TIGR00132">
    <property type="entry name" value="gatA"/>
    <property type="match status" value="1"/>
</dbReference>
<dbReference type="GO" id="GO:0050567">
    <property type="term" value="F:glutaminyl-tRNA synthase (glutamine-hydrolyzing) activity"/>
    <property type="evidence" value="ECO:0007669"/>
    <property type="project" value="UniProtKB-UniRule"/>
</dbReference>
<feature type="active site" description="Acyl-ester intermediate" evidence="7">
    <location>
        <position position="180"/>
    </location>
</feature>
<dbReference type="EMBL" id="DRTT01000176">
    <property type="protein sequence ID" value="HHF99110.1"/>
    <property type="molecule type" value="Genomic_DNA"/>
</dbReference>
<comment type="caution">
    <text evidence="9">The sequence shown here is derived from an EMBL/GenBank/DDBJ whole genome shotgun (WGS) entry which is preliminary data.</text>
</comment>
<dbReference type="PANTHER" id="PTHR11895:SF151">
    <property type="entry name" value="GLUTAMYL-TRNA(GLN) AMIDOTRANSFERASE SUBUNIT A"/>
    <property type="match status" value="1"/>
</dbReference>
<comment type="function">
    <text evidence="7">Allows the formation of correctly charged Gln-tRNA(Gln) through the transamidation of misacylated Glu-tRNA(Gln) in organisms which lack glutaminyl-tRNA synthetase. The reaction takes place in the presence of glutamine and ATP through an activated gamma-phospho-Glu-tRNA(Gln).</text>
</comment>
<dbReference type="HAMAP" id="MF_00120">
    <property type="entry name" value="GatA"/>
    <property type="match status" value="1"/>
</dbReference>
<organism evidence="9">
    <name type="scientific">Aerophobetes bacterium</name>
    <dbReference type="NCBI Taxonomy" id="2030807"/>
    <lineage>
        <taxon>Bacteria</taxon>
        <taxon>Candidatus Aerophobota</taxon>
    </lineage>
</organism>
<dbReference type="Proteomes" id="UP000886070">
    <property type="component" value="Unassembled WGS sequence"/>
</dbReference>
<dbReference type="InterPro" id="IPR036928">
    <property type="entry name" value="AS_sf"/>
</dbReference>
<keyword evidence="2 7" id="KW-0436">Ligase</keyword>
<evidence type="ECO:0000313" key="9">
    <source>
        <dbReference type="EMBL" id="HHF99110.1"/>
    </source>
</evidence>
<dbReference type="GO" id="GO:0006412">
    <property type="term" value="P:translation"/>
    <property type="evidence" value="ECO:0007669"/>
    <property type="project" value="UniProtKB-UniRule"/>
</dbReference>
<comment type="similarity">
    <text evidence="1 7">Belongs to the amidase family. GatA subfamily.</text>
</comment>
<keyword evidence="3 7" id="KW-0547">Nucleotide-binding</keyword>
<gene>
    <name evidence="7 9" type="primary">gatA</name>
    <name evidence="9" type="ORF">ENL39_06485</name>
</gene>
<dbReference type="AlphaFoldDB" id="A0A7V5I059"/>
<evidence type="ECO:0000256" key="7">
    <source>
        <dbReference type="HAMAP-Rule" id="MF_00120"/>
    </source>
</evidence>